<name>H6SWR5_HETGL</name>
<protein>
    <submittedName>
        <fullName evidence="2">Ran-binding protein</fullName>
    </submittedName>
</protein>
<dbReference type="InterPro" id="IPR043136">
    <property type="entry name" value="B30.2/SPRY_sf"/>
</dbReference>
<feature type="domain" description="B30.2/SPRY" evidence="1">
    <location>
        <begin position="80"/>
        <end position="265"/>
    </location>
</feature>
<evidence type="ECO:0000313" key="2">
    <source>
        <dbReference type="EMBL" id="ADW77537.1"/>
    </source>
</evidence>
<evidence type="ECO:0000259" key="1">
    <source>
        <dbReference type="PROSITE" id="PS50188"/>
    </source>
</evidence>
<dbReference type="InterPro" id="IPR013320">
    <property type="entry name" value="ConA-like_dom_sf"/>
</dbReference>
<dbReference type="CDD" id="cd12885">
    <property type="entry name" value="SPRY_RanBP_like"/>
    <property type="match status" value="1"/>
</dbReference>
<dbReference type="AlphaFoldDB" id="H6SWR5"/>
<gene>
    <name evidence="2" type="primary">rbp-2</name>
</gene>
<reference evidence="2" key="1">
    <citation type="submission" date="2010-08" db="EMBL/GenBank/DDBJ databases">
        <title>Cloning and sequence analysis of ran-binding protein gene in the plant parasitic nematode Heterodera glycines.</title>
        <authorList>
            <person name="Peng D."/>
            <person name="Peng H."/>
        </authorList>
    </citation>
    <scope>NUCLEOTIDE SEQUENCE</scope>
</reference>
<dbReference type="Pfam" id="PF00622">
    <property type="entry name" value="SPRY"/>
    <property type="match status" value="1"/>
</dbReference>
<organism evidence="2">
    <name type="scientific">Heterodera glycines</name>
    <name type="common">Soybean cyst nematode worm</name>
    <dbReference type="NCBI Taxonomy" id="51029"/>
    <lineage>
        <taxon>Eukaryota</taxon>
        <taxon>Metazoa</taxon>
        <taxon>Ecdysozoa</taxon>
        <taxon>Nematoda</taxon>
        <taxon>Chromadorea</taxon>
        <taxon>Rhabditida</taxon>
        <taxon>Tylenchina</taxon>
        <taxon>Tylenchomorpha</taxon>
        <taxon>Tylenchoidea</taxon>
        <taxon>Heteroderidae</taxon>
        <taxon>Heteroderinae</taxon>
        <taxon>Heterodera</taxon>
    </lineage>
</organism>
<dbReference type="InterPro" id="IPR003877">
    <property type="entry name" value="SPRY_dom"/>
</dbReference>
<dbReference type="InterPro" id="IPR001870">
    <property type="entry name" value="B30.2/SPRY"/>
</dbReference>
<dbReference type="SUPFAM" id="SSF49899">
    <property type="entry name" value="Concanavalin A-like lectins/glucanases"/>
    <property type="match status" value="1"/>
</dbReference>
<dbReference type="SMART" id="SM00449">
    <property type="entry name" value="SPRY"/>
    <property type="match status" value="1"/>
</dbReference>
<accession>H6SWR5</accession>
<dbReference type="InterPro" id="IPR044736">
    <property type="entry name" value="Gid1/RanBPM/SPLA_SPRY"/>
</dbReference>
<sequence length="274" mass="30159">MLIFIGLLIIAFVCFCLLTTFVLTRDRTQSADARARSRSSQTGQIVDIEHAQNVVPNPPSGNRGMQMDGLLAISRRVGRLNENLASVQNYLSLMLVTQKINCWDIQHCHRDLFIHDGALLVEHAGNGHFLSVRSLSAANETHGVFYFEVTVLRMQSDLGVGFLSDFIGMHEMVGHCESSFGYWSYGSLHCDCSTADAHLDGFPQFTTGDVIGCGLNAFNRHVFFTLNGEKLDMGILAADPVRLFAAVTLVDNKDAIRANFGPSLVFNLSSVLPF</sequence>
<dbReference type="EMBL" id="HQ123260">
    <property type="protein sequence ID" value="ADW77537.1"/>
    <property type="molecule type" value="mRNA"/>
</dbReference>
<proteinExistence type="evidence at transcript level"/>
<dbReference type="PROSITE" id="PS50188">
    <property type="entry name" value="B302_SPRY"/>
    <property type="match status" value="1"/>
</dbReference>
<dbReference type="Gene3D" id="2.60.120.920">
    <property type="match status" value="1"/>
</dbReference>